<keyword evidence="3" id="KW-1185">Reference proteome</keyword>
<keyword evidence="2" id="KW-0371">Homeobox</keyword>
<protein>
    <submittedName>
        <fullName evidence="2">PB1 domain, RWP-RK domain, Homeodomain-like protein</fullName>
    </submittedName>
</protein>
<dbReference type="Proteomes" id="UP000245207">
    <property type="component" value="Unassembled WGS sequence"/>
</dbReference>
<keyword evidence="2" id="KW-0238">DNA-binding</keyword>
<accession>A0A2U1PBN5</accession>
<evidence type="ECO:0000313" key="2">
    <source>
        <dbReference type="EMBL" id="PWA83166.1"/>
    </source>
</evidence>
<feature type="domain" description="NLP1-9 GAF" evidence="1">
    <location>
        <begin position="234"/>
        <end position="401"/>
    </location>
</feature>
<dbReference type="OrthoDB" id="1771630at2759"/>
<dbReference type="AlphaFoldDB" id="A0A2U1PBN5"/>
<comment type="caution">
    <text evidence="2">The sequence shown here is derived from an EMBL/GenBank/DDBJ whole genome shotgun (WGS) entry which is preliminary data.</text>
</comment>
<evidence type="ECO:0000259" key="1">
    <source>
        <dbReference type="Pfam" id="PF22922"/>
    </source>
</evidence>
<proteinExistence type="predicted"/>
<gene>
    <name evidence="2" type="ORF">CTI12_AA170620</name>
</gene>
<dbReference type="GO" id="GO:0003677">
    <property type="term" value="F:DNA binding"/>
    <property type="evidence" value="ECO:0007669"/>
    <property type="project" value="UniProtKB-KW"/>
</dbReference>
<dbReference type="PANTHER" id="PTHR32002">
    <property type="entry name" value="PROTEIN NLP8"/>
    <property type="match status" value="1"/>
</dbReference>
<dbReference type="InterPro" id="IPR045012">
    <property type="entry name" value="NLP"/>
</dbReference>
<dbReference type="STRING" id="35608.A0A2U1PBN5"/>
<name>A0A2U1PBN5_ARTAN</name>
<organism evidence="2 3">
    <name type="scientific">Artemisia annua</name>
    <name type="common">Sweet wormwood</name>
    <dbReference type="NCBI Taxonomy" id="35608"/>
    <lineage>
        <taxon>Eukaryota</taxon>
        <taxon>Viridiplantae</taxon>
        <taxon>Streptophyta</taxon>
        <taxon>Embryophyta</taxon>
        <taxon>Tracheophyta</taxon>
        <taxon>Spermatophyta</taxon>
        <taxon>Magnoliopsida</taxon>
        <taxon>eudicotyledons</taxon>
        <taxon>Gunneridae</taxon>
        <taxon>Pentapetalae</taxon>
        <taxon>asterids</taxon>
        <taxon>campanulids</taxon>
        <taxon>Asterales</taxon>
        <taxon>Asteraceae</taxon>
        <taxon>Asteroideae</taxon>
        <taxon>Anthemideae</taxon>
        <taxon>Artemisiinae</taxon>
        <taxon>Artemisia</taxon>
    </lineage>
</organism>
<dbReference type="GO" id="GO:0003700">
    <property type="term" value="F:DNA-binding transcription factor activity"/>
    <property type="evidence" value="ECO:0007669"/>
    <property type="project" value="InterPro"/>
</dbReference>
<dbReference type="InterPro" id="IPR055081">
    <property type="entry name" value="NLP1-9_GAF"/>
</dbReference>
<reference evidence="2 3" key="1">
    <citation type="journal article" date="2018" name="Mol. Plant">
        <title>The genome of Artemisia annua provides insight into the evolution of Asteraceae family and artemisinin biosynthesis.</title>
        <authorList>
            <person name="Shen Q."/>
            <person name="Zhang L."/>
            <person name="Liao Z."/>
            <person name="Wang S."/>
            <person name="Yan T."/>
            <person name="Shi P."/>
            <person name="Liu M."/>
            <person name="Fu X."/>
            <person name="Pan Q."/>
            <person name="Wang Y."/>
            <person name="Lv Z."/>
            <person name="Lu X."/>
            <person name="Zhang F."/>
            <person name="Jiang W."/>
            <person name="Ma Y."/>
            <person name="Chen M."/>
            <person name="Hao X."/>
            <person name="Li L."/>
            <person name="Tang Y."/>
            <person name="Lv G."/>
            <person name="Zhou Y."/>
            <person name="Sun X."/>
            <person name="Brodelius P.E."/>
            <person name="Rose J.K.C."/>
            <person name="Tang K."/>
        </authorList>
    </citation>
    <scope>NUCLEOTIDE SEQUENCE [LARGE SCALE GENOMIC DNA]</scope>
    <source>
        <strain evidence="3">cv. Huhao1</strain>
        <tissue evidence="2">Leaf</tissue>
    </source>
</reference>
<sequence length="429" mass="48918">MNDMLNENISLEPSSGAFYGESIYLTPLWVSGKADELSQSTTTGDYELMAPKIDPHNQIVEDKIKAVLKLLTFREQHVLVQFWSPRVVGKHQLLTSIDQPFGLGVIDERLPLYRKDSVHNFFVVAKDDEDEDTSPIARVFRRGLPEWSSDLANYLPKHFPQQECANLCNLHGYLALPVFDSLTRSCVGILELLASSKYPSFDYEVQQFETALKTQKLTCLELQVLDDPASNVIELDEIFKIMKVVCRTDQLPLAQTWALSPFTSVASYEQNLKKSCNRYDTRCLGNVCMSTCGLPFHVDQGGTWWNFRQECKKQHLDKSRGFISKVLSGDLCFCEDVTKLSVEVYPLVHYARRSGLTSWFAICLHGLESNNDYVLEFFLPSHMKENKDIQDYVLEVASIFESEGKVTRTMKPAHDLPWLSVDWLTDLGE</sequence>
<dbReference type="Pfam" id="PF22922">
    <property type="entry name" value="GAF_NLP"/>
    <property type="match status" value="1"/>
</dbReference>
<evidence type="ECO:0000313" key="3">
    <source>
        <dbReference type="Proteomes" id="UP000245207"/>
    </source>
</evidence>
<dbReference type="PANTHER" id="PTHR32002:SF35">
    <property type="entry name" value="PROTEIN NLP6"/>
    <property type="match status" value="1"/>
</dbReference>
<dbReference type="EMBL" id="PKPP01001383">
    <property type="protein sequence ID" value="PWA83166.1"/>
    <property type="molecule type" value="Genomic_DNA"/>
</dbReference>